<evidence type="ECO:0000313" key="3">
    <source>
        <dbReference type="EMBL" id="KAJ6822928.1"/>
    </source>
</evidence>
<dbReference type="Proteomes" id="UP001140949">
    <property type="component" value="Unassembled WGS sequence"/>
</dbReference>
<evidence type="ECO:0000256" key="1">
    <source>
        <dbReference type="SAM" id="Phobius"/>
    </source>
</evidence>
<keyword evidence="1" id="KW-1133">Transmembrane helix</keyword>
<reference evidence="3" key="1">
    <citation type="journal article" date="2023" name="GigaByte">
        <title>Genome assembly of the bearded iris, Iris pallida Lam.</title>
        <authorList>
            <person name="Bruccoleri R.E."/>
            <person name="Oakeley E.J."/>
            <person name="Faust A.M.E."/>
            <person name="Altorfer M."/>
            <person name="Dessus-Babus S."/>
            <person name="Burckhardt D."/>
            <person name="Oertli M."/>
            <person name="Naumann U."/>
            <person name="Petersen F."/>
            <person name="Wong J."/>
        </authorList>
    </citation>
    <scope>NUCLEOTIDE SEQUENCE</scope>
    <source>
        <strain evidence="3">GSM-AAB239-AS_SAM_17_03QT</strain>
    </source>
</reference>
<proteinExistence type="predicted"/>
<accession>A0AAX6G3M6</accession>
<protein>
    <submittedName>
        <fullName evidence="3">Extensin-like</fullName>
    </submittedName>
</protein>
<sequence length="87" mass="9799">MVPSPEQRRLRRTRGVAPARRGALRLGRFTVAGGTGELVRGSLSSFLLFVRWWLCLVWWCMNVVVVGMGLGVVGRVSPEWRGGMMRR</sequence>
<evidence type="ECO:0000313" key="4">
    <source>
        <dbReference type="Proteomes" id="UP001140949"/>
    </source>
</evidence>
<dbReference type="AlphaFoldDB" id="A0AAX6G3M6"/>
<keyword evidence="1" id="KW-0812">Transmembrane</keyword>
<organism evidence="3 4">
    <name type="scientific">Iris pallida</name>
    <name type="common">Sweet iris</name>
    <dbReference type="NCBI Taxonomy" id="29817"/>
    <lineage>
        <taxon>Eukaryota</taxon>
        <taxon>Viridiplantae</taxon>
        <taxon>Streptophyta</taxon>
        <taxon>Embryophyta</taxon>
        <taxon>Tracheophyta</taxon>
        <taxon>Spermatophyta</taxon>
        <taxon>Magnoliopsida</taxon>
        <taxon>Liliopsida</taxon>
        <taxon>Asparagales</taxon>
        <taxon>Iridaceae</taxon>
        <taxon>Iridoideae</taxon>
        <taxon>Irideae</taxon>
        <taxon>Iris</taxon>
    </lineage>
</organism>
<feature type="transmembrane region" description="Helical" evidence="1">
    <location>
        <begin position="50"/>
        <end position="77"/>
    </location>
</feature>
<name>A0AAX6G3M6_IRIPA</name>
<reference evidence="3" key="2">
    <citation type="submission" date="2023-04" db="EMBL/GenBank/DDBJ databases">
        <authorList>
            <person name="Bruccoleri R.E."/>
            <person name="Oakeley E.J."/>
            <person name="Faust A.-M."/>
            <person name="Dessus-Babus S."/>
            <person name="Altorfer M."/>
            <person name="Burckhardt D."/>
            <person name="Oertli M."/>
            <person name="Naumann U."/>
            <person name="Petersen F."/>
            <person name="Wong J."/>
        </authorList>
    </citation>
    <scope>NUCLEOTIDE SEQUENCE</scope>
    <source>
        <strain evidence="3">GSM-AAB239-AS_SAM_17_03QT</strain>
        <tissue evidence="3">Leaf</tissue>
    </source>
</reference>
<dbReference type="EMBL" id="JANAVB010026999">
    <property type="protein sequence ID" value="KAJ6818751.1"/>
    <property type="molecule type" value="Genomic_DNA"/>
</dbReference>
<keyword evidence="1" id="KW-0472">Membrane</keyword>
<dbReference type="EMBL" id="JANAVB010023800">
    <property type="protein sequence ID" value="KAJ6822928.1"/>
    <property type="molecule type" value="Genomic_DNA"/>
</dbReference>
<keyword evidence="4" id="KW-1185">Reference proteome</keyword>
<evidence type="ECO:0000313" key="2">
    <source>
        <dbReference type="EMBL" id="KAJ6818751.1"/>
    </source>
</evidence>
<gene>
    <name evidence="2" type="ORF">M6B38_131890</name>
    <name evidence="3" type="ORF">M6B38_385800</name>
</gene>
<comment type="caution">
    <text evidence="3">The sequence shown here is derived from an EMBL/GenBank/DDBJ whole genome shotgun (WGS) entry which is preliminary data.</text>
</comment>